<accession>A0AAW9RAY0</accession>
<comment type="caution">
    <text evidence="3">The sequence shown here is derived from an EMBL/GenBank/DDBJ whole genome shotgun (WGS) entry which is preliminary data.</text>
</comment>
<keyword evidence="1" id="KW-0175">Coiled coil</keyword>
<dbReference type="EMBL" id="JAZHOG010000001">
    <property type="protein sequence ID" value="MEJ8566364.1"/>
    <property type="molecule type" value="Genomic_DNA"/>
</dbReference>
<proteinExistence type="predicted"/>
<organism evidence="3 4">
    <name type="scientific">Elongatibacter sediminis</name>
    <dbReference type="NCBI Taxonomy" id="3119006"/>
    <lineage>
        <taxon>Bacteria</taxon>
        <taxon>Pseudomonadati</taxon>
        <taxon>Pseudomonadota</taxon>
        <taxon>Gammaproteobacteria</taxon>
        <taxon>Chromatiales</taxon>
        <taxon>Wenzhouxiangellaceae</taxon>
        <taxon>Elongatibacter</taxon>
    </lineage>
</organism>
<dbReference type="SUPFAM" id="SSF53300">
    <property type="entry name" value="vWA-like"/>
    <property type="match status" value="1"/>
</dbReference>
<sequence length="331" mass="37661">MKKPRDEPEAFSISFLDVITCGFGAIILLLMIARTGTTEVIEAVDTSLPGLVRDLQMQLFEIRGESRVLNRELNAKHEQLSEWKEKVARLQAQRASTEDRYDGLSQDSSVNTIIEGELDLALQELTEEMRRLAARQQARVDTTLVGGIPVDSEYVIFIIDTSGSMQQFNWNRMIETLTTTLDIYPEVKGMQIMSDMGDYMFSQYRRKWIPDTKGRRRVMVNLLRSWTPFSNSSPVEGITEAIRHFYDPNKKISIYVFGDDFTGRSISDVVDVVDRLNPKDEHGKPKIRIHGIGFPLPRNAPMSARNANRRFAALMREVTRQNGGTLVGLNE</sequence>
<evidence type="ECO:0000313" key="4">
    <source>
        <dbReference type="Proteomes" id="UP001359886"/>
    </source>
</evidence>
<dbReference type="AlphaFoldDB" id="A0AAW9RAY0"/>
<dbReference type="InterPro" id="IPR036465">
    <property type="entry name" value="vWFA_dom_sf"/>
</dbReference>
<reference evidence="3 4" key="1">
    <citation type="submission" date="2024-02" db="EMBL/GenBank/DDBJ databases">
        <title>A novel Wenzhouxiangellaceae bacterium, isolated from coastal sediments.</title>
        <authorList>
            <person name="Du Z.-J."/>
            <person name="Ye Y.-Q."/>
            <person name="Zhang X.-Y."/>
        </authorList>
    </citation>
    <scope>NUCLEOTIDE SEQUENCE [LARGE SCALE GENOMIC DNA]</scope>
    <source>
        <strain evidence="3 4">CH-27</strain>
    </source>
</reference>
<evidence type="ECO:0000256" key="1">
    <source>
        <dbReference type="SAM" id="Coils"/>
    </source>
</evidence>
<feature type="transmembrane region" description="Helical" evidence="2">
    <location>
        <begin position="12"/>
        <end position="33"/>
    </location>
</feature>
<keyword evidence="2" id="KW-0472">Membrane</keyword>
<keyword evidence="2" id="KW-0812">Transmembrane</keyword>
<dbReference type="RefSeq" id="WP_354693684.1">
    <property type="nucleotide sequence ID" value="NZ_JAZHOG010000001.1"/>
</dbReference>
<name>A0AAW9RAY0_9GAMM</name>
<evidence type="ECO:0000256" key="2">
    <source>
        <dbReference type="SAM" id="Phobius"/>
    </source>
</evidence>
<feature type="coiled-coil region" evidence="1">
    <location>
        <begin position="66"/>
        <end position="135"/>
    </location>
</feature>
<dbReference type="Proteomes" id="UP001359886">
    <property type="component" value="Unassembled WGS sequence"/>
</dbReference>
<keyword evidence="2" id="KW-1133">Transmembrane helix</keyword>
<protein>
    <submittedName>
        <fullName evidence="3">VWA domain-containing protein</fullName>
    </submittedName>
</protein>
<dbReference type="Gene3D" id="3.40.50.410">
    <property type="entry name" value="von Willebrand factor, type A domain"/>
    <property type="match status" value="1"/>
</dbReference>
<evidence type="ECO:0000313" key="3">
    <source>
        <dbReference type="EMBL" id="MEJ8566364.1"/>
    </source>
</evidence>
<gene>
    <name evidence="3" type="ORF">V3330_01895</name>
</gene>
<keyword evidence="4" id="KW-1185">Reference proteome</keyword>